<reference evidence="1 2" key="1">
    <citation type="submission" date="2021-05" db="EMBL/GenBank/DDBJ databases">
        <title>A Polyphasic approach of four new species of the genus Ohtaekwangia: Ohtaekwangia histidinii sp. nov., Ohtaekwangia cretensis sp. nov., Ohtaekwangia indiensis sp. nov., Ohtaekwangia reichenbachii sp. nov. from diverse environment.</title>
        <authorList>
            <person name="Octaviana S."/>
        </authorList>
    </citation>
    <scope>NUCLEOTIDE SEQUENCE [LARGE SCALE GENOMIC DNA]</scope>
    <source>
        <strain evidence="1 2">PWU37</strain>
    </source>
</reference>
<dbReference type="EMBL" id="JAHESC010000048">
    <property type="protein sequence ID" value="MBT1689818.1"/>
    <property type="molecule type" value="Genomic_DNA"/>
</dbReference>
<proteinExistence type="predicted"/>
<keyword evidence="2" id="KW-1185">Reference proteome</keyword>
<accession>A0AAP2DDM3</accession>
<dbReference type="RefSeq" id="WP_254093041.1">
    <property type="nucleotide sequence ID" value="NZ_JAHESC010000048.1"/>
</dbReference>
<protein>
    <submittedName>
        <fullName evidence="1">Uncharacterized protein</fullName>
    </submittedName>
</protein>
<evidence type="ECO:0000313" key="2">
    <source>
        <dbReference type="Proteomes" id="UP001319180"/>
    </source>
</evidence>
<comment type="caution">
    <text evidence="1">The sequence shown here is derived from an EMBL/GenBank/DDBJ whole genome shotgun (WGS) entry which is preliminary data.</text>
</comment>
<evidence type="ECO:0000313" key="1">
    <source>
        <dbReference type="EMBL" id="MBT1689818.1"/>
    </source>
</evidence>
<name>A0AAP2DDM3_9BACT</name>
<gene>
    <name evidence="1" type="ORF">KK078_24870</name>
</gene>
<dbReference type="Proteomes" id="UP001319180">
    <property type="component" value="Unassembled WGS sequence"/>
</dbReference>
<sequence length="694" mass="77013">MDALFAEAIPYGIRVLFRCSLSIGNELWVTIFDFKMADFFFFTDIDLLNEQQQPQAFGPAGTSGGMDVFNVTSKHTATADPNAYAVCKGIVCIQSDTGNADLVNLILKPVNQPGFDFPRIKYIIYRGLLKDQLITGSEIAAKTNNDLTRSLWNSQEARNRSTAESENPPQQALGIDLSASLANTASIDDLFYRENADFQLPVVSAGWSLGKFTKAGFSLEIMVERVGFDPQLGKVRSNNNLVTVATLPGSPTQPQQFEHWHDKEEILNYIDPCAFFGMFYHSKIMVKQSSGHSEKLKGNELYDDLLIKFYNKNVSYLDIRNEYNHSFNYFRNYGNSINIAFDASSAPSSLNYYASGWPILMFNNSLFAASNTSNKNIFKVQMPDGSGDNTLPLIFLSTGYLSARYPKQSKGKDKFLPLEVASGFTNEVAFALPNRNGLASVCLISGYTRLKYNKRFDADHNPPSSGTVIRAQDHLDNIFAPAALKIPFAGSDPVKWYVYDEEQYIDAISNLGFDSCAKIGVAKDRFSYTLFGLPFLKNTDNKSIRKETLSLSGETIDSEEGFLTTIVRRFEGTLTKDKLLLAPTATYPETQEQYLDIKEDRLLGSNFKGPDLDDLVAITFSAADYTAILTLCNSSFLAKYRVYLGVSNKEQGTDNGGAEYTRAILVVRGFENNGGAIQVKEVSTGIKIYANGNI</sequence>
<organism evidence="1 2">
    <name type="scientific">Dawidia soli</name>
    <dbReference type="NCBI Taxonomy" id="2782352"/>
    <lineage>
        <taxon>Bacteria</taxon>
        <taxon>Pseudomonadati</taxon>
        <taxon>Bacteroidota</taxon>
        <taxon>Cytophagia</taxon>
        <taxon>Cytophagales</taxon>
        <taxon>Chryseotaleaceae</taxon>
        <taxon>Dawidia</taxon>
    </lineage>
</organism>
<dbReference type="AlphaFoldDB" id="A0AAP2DDM3"/>